<feature type="region of interest" description="Disordered" evidence="1">
    <location>
        <begin position="210"/>
        <end position="266"/>
    </location>
</feature>
<feature type="compositionally biased region" description="Polar residues" evidence="1">
    <location>
        <begin position="223"/>
        <end position="234"/>
    </location>
</feature>
<feature type="compositionally biased region" description="Polar residues" evidence="1">
    <location>
        <begin position="138"/>
        <end position="149"/>
    </location>
</feature>
<evidence type="ECO:0000256" key="1">
    <source>
        <dbReference type="SAM" id="MobiDB-lite"/>
    </source>
</evidence>
<reference evidence="2" key="1">
    <citation type="submission" date="2018-11" db="EMBL/GenBank/DDBJ databases">
        <authorList>
            <consortium name="Pathogen Informatics"/>
        </authorList>
    </citation>
    <scope>NUCLEOTIDE SEQUENCE</scope>
</reference>
<dbReference type="SUPFAM" id="SSF101898">
    <property type="entry name" value="NHL repeat"/>
    <property type="match status" value="1"/>
</dbReference>
<dbReference type="EMBL" id="CAAALY010278286">
    <property type="protein sequence ID" value="VEL43026.1"/>
    <property type="molecule type" value="Genomic_DNA"/>
</dbReference>
<feature type="region of interest" description="Disordered" evidence="1">
    <location>
        <begin position="287"/>
        <end position="312"/>
    </location>
</feature>
<dbReference type="OrthoDB" id="6279839at2759"/>
<comment type="caution">
    <text evidence="2">The sequence shown here is derived from an EMBL/GenBank/DDBJ whole genome shotgun (WGS) entry which is preliminary data.</text>
</comment>
<accession>A0A3S5C8X1</accession>
<name>A0A3S5C8X1_9PLAT</name>
<evidence type="ECO:0000313" key="2">
    <source>
        <dbReference type="EMBL" id="VEL43026.1"/>
    </source>
</evidence>
<organism evidence="2 3">
    <name type="scientific">Protopolystoma xenopodis</name>
    <dbReference type="NCBI Taxonomy" id="117903"/>
    <lineage>
        <taxon>Eukaryota</taxon>
        <taxon>Metazoa</taxon>
        <taxon>Spiralia</taxon>
        <taxon>Lophotrochozoa</taxon>
        <taxon>Platyhelminthes</taxon>
        <taxon>Monogenea</taxon>
        <taxon>Polyopisthocotylea</taxon>
        <taxon>Polystomatidea</taxon>
        <taxon>Polystomatidae</taxon>
        <taxon>Protopolystoma</taxon>
    </lineage>
</organism>
<feature type="region of interest" description="Disordered" evidence="1">
    <location>
        <begin position="136"/>
        <end position="162"/>
    </location>
</feature>
<gene>
    <name evidence="2" type="ORF">PXEA_LOCUS36466</name>
</gene>
<feature type="compositionally biased region" description="Polar residues" evidence="1">
    <location>
        <begin position="257"/>
        <end position="266"/>
    </location>
</feature>
<dbReference type="AlphaFoldDB" id="A0A3S5C8X1"/>
<feature type="compositionally biased region" description="Basic and acidic residues" evidence="1">
    <location>
        <begin position="245"/>
        <end position="256"/>
    </location>
</feature>
<sequence length="403" mass="43418">MCGIRPYLISVLFYPILGADCRSLVQPFAIIAIPLSAAYQLSNTRAIPALDTRHSDPLSPQSPDKLISLLPDGMVFPPSAQVRDSSELTAAVPIETQTQDPNRQAAPIPSSLCSVSALSLISLTSATINAGLDRRARQLQSHSEEPSNLQHSQSQQQHYHHYQQQIPCFPEQQNSQLHLRTPSVHLGRVISEDDNSAVSLLGSTFGTSCLSNTRGGQHEATSDGLSSMASSEETASIEGPSRFCRGSDHEPSRLENSDTPTNLFSSLSKGPDRASFFFSSVSPSPSPSVSPSIPNHLAPGQTTSPSSGAGRLSGTLAHHIQSPPAQISCLLDTGHDRLLILDAETGCVRQMLTGEAFQGQAATGLAYSPDISHGLWVANWRSRQVLLIDLRTEEVRKYHISLY</sequence>
<protein>
    <submittedName>
        <fullName evidence="2">Uncharacterized protein</fullName>
    </submittedName>
</protein>
<dbReference type="Proteomes" id="UP000784294">
    <property type="component" value="Unassembled WGS sequence"/>
</dbReference>
<feature type="compositionally biased region" description="Low complexity" evidence="1">
    <location>
        <begin position="150"/>
        <end position="162"/>
    </location>
</feature>
<evidence type="ECO:0000313" key="3">
    <source>
        <dbReference type="Proteomes" id="UP000784294"/>
    </source>
</evidence>
<keyword evidence="3" id="KW-1185">Reference proteome</keyword>
<proteinExistence type="predicted"/>